<dbReference type="InterPro" id="IPR005182">
    <property type="entry name" value="YdbS-like_PH"/>
</dbReference>
<feature type="region of interest" description="Disordered" evidence="1">
    <location>
        <begin position="1"/>
        <end position="26"/>
    </location>
</feature>
<keyword evidence="2" id="KW-1133">Transmembrane helix</keyword>
<evidence type="ECO:0000313" key="5">
    <source>
        <dbReference type="Proteomes" id="UP000053060"/>
    </source>
</evidence>
<organism evidence="4 5">
    <name type="scientific">Rhodococcus pyridinivorans KG-16</name>
    <dbReference type="NCBI Taxonomy" id="1441730"/>
    <lineage>
        <taxon>Bacteria</taxon>
        <taxon>Bacillati</taxon>
        <taxon>Actinomycetota</taxon>
        <taxon>Actinomycetes</taxon>
        <taxon>Mycobacteriales</taxon>
        <taxon>Nocardiaceae</taxon>
        <taxon>Rhodococcus</taxon>
    </lineage>
</organism>
<reference evidence="4 5" key="2">
    <citation type="journal article" date="2016" name="Genome Announc.">
        <title>Draft Genome Sequence of a Versatile Hydrocarbon-Degrading Bacterium, Rhodococcus pyridinivorans Strain KG-16, Collected from Oil Fields in India.</title>
        <authorList>
            <person name="Aggarwal R.K."/>
            <person name="Dawar C."/>
            <person name="Phanindranath R."/>
            <person name="Mutnuri L."/>
            <person name="Dayal A.M."/>
        </authorList>
    </citation>
    <scope>NUCLEOTIDE SEQUENCE [LARGE SCALE GENOMIC DNA]</scope>
    <source>
        <strain evidence="4 5">KG-16</strain>
    </source>
</reference>
<dbReference type="EMBL" id="AZXY01000004">
    <property type="protein sequence ID" value="KSZ58933.1"/>
    <property type="molecule type" value="Genomic_DNA"/>
</dbReference>
<feature type="transmembrane region" description="Helical" evidence="2">
    <location>
        <begin position="49"/>
        <end position="72"/>
    </location>
</feature>
<reference evidence="5" key="1">
    <citation type="submission" date="2015-01" db="EMBL/GenBank/DDBJ databases">
        <title>Draft genome sequence of Rhodococcus pyridinivorans strain KG-16, a hydrocarbon-degrading bacterium.</title>
        <authorList>
            <person name="Aggarwal R.K."/>
            <person name="Dawar C."/>
        </authorList>
    </citation>
    <scope>NUCLEOTIDE SEQUENCE [LARGE SCALE GENOMIC DNA]</scope>
    <source>
        <strain evidence="5">KG-16</strain>
    </source>
</reference>
<protein>
    <submittedName>
        <fullName evidence="4">Membrane protein</fullName>
    </submittedName>
</protein>
<dbReference type="PANTHER" id="PTHR34473:SF3">
    <property type="entry name" value="TRANSMEMBRANE PROTEIN-RELATED"/>
    <property type="match status" value="1"/>
</dbReference>
<keyword evidence="2" id="KW-0812">Transmembrane</keyword>
<dbReference type="AlphaFoldDB" id="A0A0V9ULQ4"/>
<evidence type="ECO:0000259" key="3">
    <source>
        <dbReference type="Pfam" id="PF03703"/>
    </source>
</evidence>
<feature type="domain" description="YdbS-like PH" evidence="3">
    <location>
        <begin position="103"/>
        <end position="176"/>
    </location>
</feature>
<gene>
    <name evidence="4" type="ORF">Z045_09960</name>
</gene>
<dbReference type="PATRIC" id="fig|1441730.3.peg.2068"/>
<dbReference type="Proteomes" id="UP000053060">
    <property type="component" value="Unassembled WGS sequence"/>
</dbReference>
<evidence type="ECO:0000256" key="1">
    <source>
        <dbReference type="SAM" id="MobiDB-lite"/>
    </source>
</evidence>
<dbReference type="Pfam" id="PF03703">
    <property type="entry name" value="bPH_2"/>
    <property type="match status" value="1"/>
</dbReference>
<name>A0A0V9ULQ4_9NOCA</name>
<comment type="caution">
    <text evidence="4">The sequence shown here is derived from an EMBL/GenBank/DDBJ whole genome shotgun (WGS) entry which is preliminary data.</text>
</comment>
<accession>A0A0V9ULQ4</accession>
<sequence>MEQEVRVEDDEGAPAGPVEDTTAGPVEGVTATGVAMREPSWRPSPKARVLWAVSAALMWLPLVVAQIVWVFVAPLGAGWHVAAAAATVVFGGLHVAVVPVWRYRVHRWEMDETAVYTRSGWWTQEHRIAPISRIQTVDTERGPLDRWLDLTTVTVTTASAAGAVEIVGLDSRVADETVVRLTTLAASSEADAT</sequence>
<dbReference type="RefSeq" id="WP_060651712.1">
    <property type="nucleotide sequence ID" value="NZ_AZXY01000004.1"/>
</dbReference>
<dbReference type="PANTHER" id="PTHR34473">
    <property type="entry name" value="UPF0699 TRANSMEMBRANE PROTEIN YDBS"/>
    <property type="match status" value="1"/>
</dbReference>
<evidence type="ECO:0000256" key="2">
    <source>
        <dbReference type="SAM" id="Phobius"/>
    </source>
</evidence>
<evidence type="ECO:0000313" key="4">
    <source>
        <dbReference type="EMBL" id="KSZ58933.1"/>
    </source>
</evidence>
<feature type="transmembrane region" description="Helical" evidence="2">
    <location>
        <begin position="78"/>
        <end position="101"/>
    </location>
</feature>
<keyword evidence="2" id="KW-0472">Membrane</keyword>
<proteinExistence type="predicted"/>